<comment type="caution">
    <text evidence="2">The sequence shown here is derived from an EMBL/GenBank/DDBJ whole genome shotgun (WGS) entry which is preliminary data.</text>
</comment>
<evidence type="ECO:0000256" key="1">
    <source>
        <dbReference type="SAM" id="MobiDB-lite"/>
    </source>
</evidence>
<protein>
    <submittedName>
        <fullName evidence="2">Transcriptional regulator</fullName>
    </submittedName>
</protein>
<dbReference type="SUPFAM" id="SSF46785">
    <property type="entry name" value="Winged helix' DNA-binding domain"/>
    <property type="match status" value="1"/>
</dbReference>
<dbReference type="PANTHER" id="PTHR30363:SF28">
    <property type="entry name" value="TRANSCRIPTIONAL REGULATORY PROTEIN-RELATED"/>
    <property type="match status" value="1"/>
</dbReference>
<dbReference type="InterPro" id="IPR036388">
    <property type="entry name" value="WH-like_DNA-bd_sf"/>
</dbReference>
<dbReference type="InterPro" id="IPR011991">
    <property type="entry name" value="ArsR-like_HTH"/>
</dbReference>
<feature type="compositionally biased region" description="Basic residues" evidence="1">
    <location>
        <begin position="218"/>
        <end position="227"/>
    </location>
</feature>
<dbReference type="InterPro" id="IPR050313">
    <property type="entry name" value="Carb_Metab_HTH_regulators"/>
</dbReference>
<dbReference type="Gene3D" id="1.10.10.10">
    <property type="entry name" value="Winged helix-like DNA-binding domain superfamily/Winged helix DNA-binding domain"/>
    <property type="match status" value="1"/>
</dbReference>
<evidence type="ECO:0000313" key="2">
    <source>
        <dbReference type="EMBL" id="GAA1682059.1"/>
    </source>
</evidence>
<gene>
    <name evidence="2" type="ORF">GCM10009830_31500</name>
</gene>
<dbReference type="Proteomes" id="UP001499851">
    <property type="component" value="Unassembled WGS sequence"/>
</dbReference>
<reference evidence="2 3" key="1">
    <citation type="journal article" date="2019" name="Int. J. Syst. Evol. Microbiol.">
        <title>The Global Catalogue of Microorganisms (GCM) 10K type strain sequencing project: providing services to taxonomists for standard genome sequencing and annotation.</title>
        <authorList>
            <consortium name="The Broad Institute Genomics Platform"/>
            <consortium name="The Broad Institute Genome Sequencing Center for Infectious Disease"/>
            <person name="Wu L."/>
            <person name="Ma J."/>
        </authorList>
    </citation>
    <scope>NUCLEOTIDE SEQUENCE [LARGE SCALE GENOMIC DNA]</scope>
    <source>
        <strain evidence="2 3">JCM 16001</strain>
    </source>
</reference>
<dbReference type="EMBL" id="BAAAQF010000010">
    <property type="protein sequence ID" value="GAA1682059.1"/>
    <property type="molecule type" value="Genomic_DNA"/>
</dbReference>
<organism evidence="2 3">
    <name type="scientific">Glycomyces endophyticus</name>
    <dbReference type="NCBI Taxonomy" id="480996"/>
    <lineage>
        <taxon>Bacteria</taxon>
        <taxon>Bacillati</taxon>
        <taxon>Actinomycetota</taxon>
        <taxon>Actinomycetes</taxon>
        <taxon>Glycomycetales</taxon>
        <taxon>Glycomycetaceae</taxon>
        <taxon>Glycomyces</taxon>
    </lineage>
</organism>
<dbReference type="Pfam" id="PF12840">
    <property type="entry name" value="HTH_20"/>
    <property type="match status" value="1"/>
</dbReference>
<evidence type="ECO:0000313" key="3">
    <source>
        <dbReference type="Proteomes" id="UP001499851"/>
    </source>
</evidence>
<dbReference type="CDD" id="cd00090">
    <property type="entry name" value="HTH_ARSR"/>
    <property type="match status" value="1"/>
</dbReference>
<sequence>MEMVTRATSHSTDGDTRRRVTRHLLERGHATAADLAQDLGITATATRRHLDVMEAEGQVETRVVKTAGRGRPAKSYQLTPAARTSFGHTYDDLAMEALRWIRRFEGEGAVSGFAAEQVARLEARCRAALDAVDSDDPMARAQALATAMSSEGYAATASVIASGGQICQHHCPVAGVAAEFPQLCEAETRVISRLLGVHVQRLATIANGDGVCTTHVPGKSRGRRAAHGARGGGPVPLPDPSAPTDNPTGQR</sequence>
<keyword evidence="3" id="KW-1185">Reference proteome</keyword>
<dbReference type="InterPro" id="IPR036390">
    <property type="entry name" value="WH_DNA-bd_sf"/>
</dbReference>
<feature type="region of interest" description="Disordered" evidence="1">
    <location>
        <begin position="214"/>
        <end position="251"/>
    </location>
</feature>
<dbReference type="PANTHER" id="PTHR30363">
    <property type="entry name" value="HTH-TYPE TRANSCRIPTIONAL REGULATOR SRLR-RELATED"/>
    <property type="match status" value="1"/>
</dbReference>
<proteinExistence type="predicted"/>
<accession>A0ABN2H4X7</accession>
<name>A0ABN2H4X7_9ACTN</name>